<feature type="transmembrane region" description="Helical" evidence="6">
    <location>
        <begin position="367"/>
        <end position="385"/>
    </location>
</feature>
<dbReference type="EMBL" id="CP003108">
    <property type="protein sequence ID" value="AET65882.1"/>
    <property type="molecule type" value="Genomic_DNA"/>
</dbReference>
<dbReference type="HOGENOM" id="CLU_020063_0_0_9"/>
<dbReference type="AlphaFoldDB" id="G7W510"/>
<dbReference type="InterPro" id="IPR050482">
    <property type="entry name" value="Sensor_HK_TwoCompSys"/>
</dbReference>
<name>G7W510_DESOD</name>
<feature type="transmembrane region" description="Helical" evidence="6">
    <location>
        <begin position="271"/>
        <end position="290"/>
    </location>
</feature>
<dbReference type="PANTHER" id="PTHR24421:SF10">
    <property type="entry name" value="NITRATE_NITRITE SENSOR PROTEIN NARQ"/>
    <property type="match status" value="1"/>
</dbReference>
<dbReference type="InterPro" id="IPR036034">
    <property type="entry name" value="PDZ_sf"/>
</dbReference>
<reference evidence="9" key="1">
    <citation type="submission" date="2011-11" db="EMBL/GenBank/DDBJ databases">
        <title>Complete sequence of Desulfosporosinus orientis DSM 765.</title>
        <authorList>
            <person name="Lucas S."/>
            <person name="Han J."/>
            <person name="Lapidus A."/>
            <person name="Cheng J.-F."/>
            <person name="Goodwin L."/>
            <person name="Pitluck S."/>
            <person name="Peters L."/>
            <person name="Ovchinnikova G."/>
            <person name="Teshima H."/>
            <person name="Detter J.C."/>
            <person name="Han C."/>
            <person name="Tapia R."/>
            <person name="Land M."/>
            <person name="Hauser L."/>
            <person name="Kyrpides N."/>
            <person name="Ivanova N."/>
            <person name="Pagani I."/>
            <person name="Pester M."/>
            <person name="Spring S."/>
            <person name="Ollivier B."/>
            <person name="Rattei T."/>
            <person name="Klenk H.-P."/>
            <person name="Wagner M."/>
            <person name="Loy A."/>
            <person name="Woyke T."/>
        </authorList>
    </citation>
    <scope>NUCLEOTIDE SEQUENCE [LARGE SCALE GENOMIC DNA]</scope>
    <source>
        <strain evidence="9">ATCC 19365 / DSM 765 / NCIMB 8382 / VKM B-1628</strain>
    </source>
</reference>
<evidence type="ECO:0000259" key="7">
    <source>
        <dbReference type="PROSITE" id="PS50109"/>
    </source>
</evidence>
<comment type="catalytic activity">
    <reaction evidence="1">
        <text>ATP + protein L-histidine = ADP + protein N-phospho-L-histidine.</text>
        <dbReference type="EC" id="2.7.13.3"/>
    </reaction>
</comment>
<keyword evidence="4 8" id="KW-0418">Kinase</keyword>
<proteinExistence type="predicted"/>
<dbReference type="GO" id="GO:0004673">
    <property type="term" value="F:protein histidine kinase activity"/>
    <property type="evidence" value="ECO:0007669"/>
    <property type="project" value="UniProtKB-EC"/>
</dbReference>
<feature type="transmembrane region" description="Helical" evidence="6">
    <location>
        <begin position="150"/>
        <end position="170"/>
    </location>
</feature>
<feature type="transmembrane region" description="Helical" evidence="6">
    <location>
        <begin position="206"/>
        <end position="224"/>
    </location>
</feature>
<evidence type="ECO:0000256" key="1">
    <source>
        <dbReference type="ARBA" id="ARBA00000085"/>
    </source>
</evidence>
<feature type="transmembrane region" description="Helical" evidence="6">
    <location>
        <begin position="176"/>
        <end position="194"/>
    </location>
</feature>
<protein>
    <recommendedName>
        <fullName evidence="2">histidine kinase</fullName>
        <ecNumber evidence="2">2.7.13.3</ecNumber>
    </recommendedName>
</protein>
<dbReference type="PANTHER" id="PTHR24421">
    <property type="entry name" value="NITRATE/NITRITE SENSOR PROTEIN NARX-RELATED"/>
    <property type="match status" value="1"/>
</dbReference>
<evidence type="ECO:0000313" key="9">
    <source>
        <dbReference type="Proteomes" id="UP000006346"/>
    </source>
</evidence>
<dbReference type="eggNOG" id="COG0265">
    <property type="taxonomic scope" value="Bacteria"/>
</dbReference>
<dbReference type="eggNOG" id="COG4585">
    <property type="taxonomic scope" value="Bacteria"/>
</dbReference>
<organism evidence="8 9">
    <name type="scientific">Desulfosporosinus orientis (strain ATCC 19365 / DSM 765 / NCIMB 8382 / VKM B-1628 / Singapore I)</name>
    <name type="common">Desulfotomaculum orientis</name>
    <dbReference type="NCBI Taxonomy" id="768706"/>
    <lineage>
        <taxon>Bacteria</taxon>
        <taxon>Bacillati</taxon>
        <taxon>Bacillota</taxon>
        <taxon>Clostridia</taxon>
        <taxon>Eubacteriales</taxon>
        <taxon>Desulfitobacteriaceae</taxon>
        <taxon>Desulfosporosinus</taxon>
    </lineage>
</organism>
<evidence type="ECO:0000256" key="6">
    <source>
        <dbReference type="SAM" id="Phobius"/>
    </source>
</evidence>
<feature type="transmembrane region" description="Helical" evidence="6">
    <location>
        <begin position="12"/>
        <end position="28"/>
    </location>
</feature>
<dbReference type="PROSITE" id="PS50109">
    <property type="entry name" value="HIS_KIN"/>
    <property type="match status" value="1"/>
</dbReference>
<dbReference type="STRING" id="768706.Desor_0156"/>
<keyword evidence="9" id="KW-1185">Reference proteome</keyword>
<keyword evidence="6" id="KW-1133">Transmembrane helix</keyword>
<evidence type="ECO:0000256" key="2">
    <source>
        <dbReference type="ARBA" id="ARBA00012438"/>
    </source>
</evidence>
<dbReference type="Proteomes" id="UP000006346">
    <property type="component" value="Chromosome"/>
</dbReference>
<dbReference type="InterPro" id="IPR005467">
    <property type="entry name" value="His_kinase_dom"/>
</dbReference>
<dbReference type="SUPFAM" id="SSF55874">
    <property type="entry name" value="ATPase domain of HSP90 chaperone/DNA topoisomerase II/histidine kinase"/>
    <property type="match status" value="1"/>
</dbReference>
<dbReference type="SUPFAM" id="SSF50156">
    <property type="entry name" value="PDZ domain-like"/>
    <property type="match status" value="1"/>
</dbReference>
<keyword evidence="5" id="KW-0902">Two-component regulatory system</keyword>
<evidence type="ECO:0000256" key="3">
    <source>
        <dbReference type="ARBA" id="ARBA00022679"/>
    </source>
</evidence>
<keyword evidence="6" id="KW-0812">Transmembrane</keyword>
<dbReference type="InterPro" id="IPR003594">
    <property type="entry name" value="HATPase_dom"/>
</dbReference>
<dbReference type="InterPro" id="IPR036890">
    <property type="entry name" value="HATPase_C_sf"/>
</dbReference>
<feature type="transmembrane region" description="Helical" evidence="6">
    <location>
        <begin position="332"/>
        <end position="355"/>
    </location>
</feature>
<evidence type="ECO:0000256" key="4">
    <source>
        <dbReference type="ARBA" id="ARBA00022777"/>
    </source>
</evidence>
<dbReference type="PATRIC" id="fig|768706.3.peg.117"/>
<dbReference type="CDD" id="cd16917">
    <property type="entry name" value="HATPase_UhpB-NarQ-NarX-like"/>
    <property type="match status" value="1"/>
</dbReference>
<sequence length="782" mass="88842">MLKKVCKRQAYYFVSFVLIAAGVFYYLVTLNHPYIGVNMKSVNGHWIISGIDPRGDGYEAGVRTGDIVLKINEKEPEEFPNLLKWQQIEGASLIEVTKQNRRVSITLPIKTNIVRNLTEIPLQILGFVFWLLGFMAWVKRPFLVQARALFWLNWIIGMAIVLVPASARCIFFARELELICLSIVPIFLINLVWVYPKDSRTRTYNLIRNIFIIISLIIISYIILQSCGIFNNVRLLRSIFTSNLIIALILALGNLGLSLKLPIENKVRNQAGILFIGMVLGFFPFVFLTVLPQLFNVQPIKYSDFSSLFLAFVPTAWYYVIVNKYLPDSRRIFEAIVVSFIQSIILSMVTSYLLYSQKIIKAINIEVFLLTLSFSILVIVIINFTRMITSKLLSRLAFSEGKQTFKQRMLKLNENLVSINEEKGIFEEILKSLGIQGAYIIIENPKRGYLTKAVGTFLENPDQLAELEMYFQSCNKTNLKATILSENLPAEIFIPVNSGDFSCGIFLGHRHSHIKFKADELPLITLISSQLTQRLITTFVIKELSVEIKSLAQRSQDSLRRNQGLQGITIALFRNLERERAHVASEIYDGPLQLGLDLNRWLKHLGEECPMDDKTENAVSHMRELVENLNFELRQISNDLRPTALKDLGLLTAVELLCKDIMLKELSLITLETIGLNREDRFPEEIESAAYRFIQEGITNAVKHSGANKLTIGIEKTEANLELTVKDRGKGFETNKIEEWALIGSHFGIVSMKERVESLGGSLQITSQIHRGTILKATVPII</sequence>
<dbReference type="Pfam" id="PF02518">
    <property type="entry name" value="HATPase_c"/>
    <property type="match status" value="1"/>
</dbReference>
<dbReference type="EC" id="2.7.13.3" evidence="2"/>
<keyword evidence="6" id="KW-0472">Membrane</keyword>
<dbReference type="KEGG" id="dor:Desor_0156"/>
<feature type="domain" description="Histidine kinase" evidence="7">
    <location>
        <begin position="692"/>
        <end position="782"/>
    </location>
</feature>
<accession>G7W510</accession>
<keyword evidence="3" id="KW-0808">Transferase</keyword>
<dbReference type="Gene3D" id="3.30.565.10">
    <property type="entry name" value="Histidine kinase-like ATPase, C-terminal domain"/>
    <property type="match status" value="1"/>
</dbReference>
<reference evidence="8 9" key="2">
    <citation type="journal article" date="2012" name="J. Bacteriol.">
        <title>Complete genome sequences of Desulfosporosinus orientis DSM765T, Desulfosporosinus youngiae DSM17734T, Desulfosporosinus meridiei DSM13257T, and Desulfosporosinus acidiphilus DSM22704T.</title>
        <authorList>
            <person name="Pester M."/>
            <person name="Brambilla E."/>
            <person name="Alazard D."/>
            <person name="Rattei T."/>
            <person name="Weinmaier T."/>
            <person name="Han J."/>
            <person name="Lucas S."/>
            <person name="Lapidus A."/>
            <person name="Cheng J.F."/>
            <person name="Goodwin L."/>
            <person name="Pitluck S."/>
            <person name="Peters L."/>
            <person name="Ovchinnikova G."/>
            <person name="Teshima H."/>
            <person name="Detter J.C."/>
            <person name="Han C.S."/>
            <person name="Tapia R."/>
            <person name="Land M.L."/>
            <person name="Hauser L."/>
            <person name="Kyrpides N.C."/>
            <person name="Ivanova N.N."/>
            <person name="Pagani I."/>
            <person name="Huntmann M."/>
            <person name="Wei C.L."/>
            <person name="Davenport K.W."/>
            <person name="Daligault H."/>
            <person name="Chain P.S."/>
            <person name="Chen A."/>
            <person name="Mavromatis K."/>
            <person name="Markowitz V."/>
            <person name="Szeto E."/>
            <person name="Mikhailova N."/>
            <person name="Pati A."/>
            <person name="Wagner M."/>
            <person name="Woyke T."/>
            <person name="Ollivier B."/>
            <person name="Klenk H.P."/>
            <person name="Spring S."/>
            <person name="Loy A."/>
        </authorList>
    </citation>
    <scope>NUCLEOTIDE SEQUENCE [LARGE SCALE GENOMIC DNA]</scope>
    <source>
        <strain evidence="9">ATCC 19365 / DSM 765 / NCIMB 8382 / VKM B-1628</strain>
    </source>
</reference>
<feature type="transmembrane region" description="Helical" evidence="6">
    <location>
        <begin position="236"/>
        <end position="259"/>
    </location>
</feature>
<evidence type="ECO:0000256" key="5">
    <source>
        <dbReference type="ARBA" id="ARBA00023012"/>
    </source>
</evidence>
<evidence type="ECO:0000313" key="8">
    <source>
        <dbReference type="EMBL" id="AET65882.1"/>
    </source>
</evidence>
<feature type="transmembrane region" description="Helical" evidence="6">
    <location>
        <begin position="120"/>
        <end position="138"/>
    </location>
</feature>
<gene>
    <name evidence="8" type="ordered locus">Desor_0156</name>
</gene>
<dbReference type="GO" id="GO:0000160">
    <property type="term" value="P:phosphorelay signal transduction system"/>
    <property type="evidence" value="ECO:0007669"/>
    <property type="project" value="UniProtKB-KW"/>
</dbReference>